<dbReference type="NCBIfam" id="TIGR01777">
    <property type="entry name" value="yfcH"/>
    <property type="match status" value="1"/>
</dbReference>
<reference evidence="4 5" key="1">
    <citation type="journal article" date="2017" name="Elife">
        <title>Extensive horizontal gene transfer in cheese-associated bacteria.</title>
        <authorList>
            <person name="Bonham K.S."/>
            <person name="Wolfe B.E."/>
            <person name="Dutton R.J."/>
        </authorList>
    </citation>
    <scope>NUCLEOTIDE SEQUENCE [LARGE SCALE GENOMIC DNA]</scope>
    <source>
        <strain evidence="4 5">JB196</strain>
    </source>
</reference>
<dbReference type="PANTHER" id="PTHR11092">
    <property type="entry name" value="SUGAR NUCLEOTIDE EPIMERASE RELATED"/>
    <property type="match status" value="1"/>
</dbReference>
<feature type="domain" description="DUF1731" evidence="3">
    <location>
        <begin position="253"/>
        <end position="298"/>
    </location>
</feature>
<proteinExistence type="inferred from homology"/>
<comment type="similarity">
    <text evidence="1">Belongs to the NAD(P)-dependent epimerase/dehydratase family. SDR39U1 subfamily.</text>
</comment>
<dbReference type="InterPro" id="IPR001509">
    <property type="entry name" value="Epimerase_deHydtase"/>
</dbReference>
<sequence length="304" mass="33483">MHILLTGGTGFIGCELVKHLTGHKITVCTRSPKRAREKLRHADFSNINYISTLSTLSDLNNIDAVINLAGEPIVQKRWSNAQKDKICSSRWQLTQQIVDLIKASSSPPSCLISGSAVGIYGNKKNQHVYENTPTASHGFPYLVCKKWEDIANEAESSQTRVCILRTGIVIGNGGALKTMLLPFKIGIGGKLGNGEQYMPWIHIQDEARAIAYLLKNSKASGIFNLTAPHPVTNKVFSQALAQGLNRPCIFSSPKWLMKLVMGESSQLVFDSVRAKPKHLTEIGFIFTFSHLEPALKQVLHHGLD</sequence>
<dbReference type="RefSeq" id="WP_086962594.1">
    <property type="nucleotide sequence ID" value="NZ_AP018680.1"/>
</dbReference>
<evidence type="ECO:0000259" key="2">
    <source>
        <dbReference type="Pfam" id="PF01370"/>
    </source>
</evidence>
<dbReference type="Pfam" id="PF01370">
    <property type="entry name" value="Epimerase"/>
    <property type="match status" value="1"/>
</dbReference>
<accession>A0A368LM01</accession>
<evidence type="ECO:0000313" key="4">
    <source>
        <dbReference type="EMBL" id="RCS72841.1"/>
    </source>
</evidence>
<dbReference type="GeneID" id="303188068"/>
<evidence type="ECO:0000259" key="3">
    <source>
        <dbReference type="Pfam" id="PF08338"/>
    </source>
</evidence>
<dbReference type="Pfam" id="PF08338">
    <property type="entry name" value="DUF1731"/>
    <property type="match status" value="1"/>
</dbReference>
<dbReference type="SUPFAM" id="SSF51735">
    <property type="entry name" value="NAD(P)-binding Rossmann-fold domains"/>
    <property type="match status" value="1"/>
</dbReference>
<organism evidence="4 5">
    <name type="scientific">Vibrio casei</name>
    <dbReference type="NCBI Taxonomy" id="673372"/>
    <lineage>
        <taxon>Bacteria</taxon>
        <taxon>Pseudomonadati</taxon>
        <taxon>Pseudomonadota</taxon>
        <taxon>Gammaproteobacteria</taxon>
        <taxon>Vibrionales</taxon>
        <taxon>Vibrionaceae</taxon>
        <taxon>Vibrio</taxon>
    </lineage>
</organism>
<dbReference type="InterPro" id="IPR013549">
    <property type="entry name" value="DUF1731"/>
</dbReference>
<dbReference type="InterPro" id="IPR036291">
    <property type="entry name" value="NAD(P)-bd_dom_sf"/>
</dbReference>
<dbReference type="Proteomes" id="UP000252479">
    <property type="component" value="Unassembled WGS sequence"/>
</dbReference>
<gene>
    <name evidence="4" type="ORF">CIK83_04020</name>
</gene>
<protein>
    <submittedName>
        <fullName evidence="4">TIGR01777 family protein</fullName>
    </submittedName>
</protein>
<keyword evidence="5" id="KW-1185">Reference proteome</keyword>
<evidence type="ECO:0000313" key="5">
    <source>
        <dbReference type="Proteomes" id="UP000252479"/>
    </source>
</evidence>
<dbReference type="PANTHER" id="PTHR11092:SF0">
    <property type="entry name" value="EPIMERASE FAMILY PROTEIN SDR39U1"/>
    <property type="match status" value="1"/>
</dbReference>
<dbReference type="OrthoDB" id="9801773at2"/>
<name>A0A368LM01_9VIBR</name>
<comment type="caution">
    <text evidence="4">The sequence shown here is derived from an EMBL/GenBank/DDBJ whole genome shotgun (WGS) entry which is preliminary data.</text>
</comment>
<dbReference type="Gene3D" id="3.40.50.720">
    <property type="entry name" value="NAD(P)-binding Rossmann-like Domain"/>
    <property type="match status" value="1"/>
</dbReference>
<feature type="domain" description="NAD-dependent epimerase/dehydratase" evidence="2">
    <location>
        <begin position="3"/>
        <end position="225"/>
    </location>
</feature>
<dbReference type="InterPro" id="IPR010099">
    <property type="entry name" value="SDR39U1"/>
</dbReference>
<evidence type="ECO:0000256" key="1">
    <source>
        <dbReference type="ARBA" id="ARBA00009353"/>
    </source>
</evidence>
<dbReference type="AlphaFoldDB" id="A0A368LM01"/>
<dbReference type="EMBL" id="QPGL01000001">
    <property type="protein sequence ID" value="RCS72841.1"/>
    <property type="molecule type" value="Genomic_DNA"/>
</dbReference>